<protein>
    <submittedName>
        <fullName evidence="2">Uncharacterized protein</fullName>
    </submittedName>
</protein>
<dbReference type="AlphaFoldDB" id="A0A7X0NHI4"/>
<proteinExistence type="predicted"/>
<comment type="caution">
    <text evidence="2">The sequence shown here is derived from an EMBL/GenBank/DDBJ whole genome shotgun (WGS) entry which is preliminary data.</text>
</comment>
<feature type="signal peptide" evidence="1">
    <location>
        <begin position="1"/>
        <end position="26"/>
    </location>
</feature>
<gene>
    <name evidence="2" type="ORF">HNQ55_002086</name>
</gene>
<name>A0A7X0NHI4_9GAMM</name>
<evidence type="ECO:0000256" key="1">
    <source>
        <dbReference type="SAM" id="SignalP"/>
    </source>
</evidence>
<keyword evidence="3" id="KW-1185">Reference proteome</keyword>
<organism evidence="2 3">
    <name type="scientific">Thalassotalea piscium</name>
    <dbReference type="NCBI Taxonomy" id="1230533"/>
    <lineage>
        <taxon>Bacteria</taxon>
        <taxon>Pseudomonadati</taxon>
        <taxon>Pseudomonadota</taxon>
        <taxon>Gammaproteobacteria</taxon>
        <taxon>Alteromonadales</taxon>
        <taxon>Colwelliaceae</taxon>
        <taxon>Thalassotalea</taxon>
    </lineage>
</organism>
<sequence>MKLFIKLVLLTNIIVLASFAFFNAKAASIQDDQVLVQQKSQIMIFFTLPQLKGEGSNAELPNTLISAISDKSQHYSIDKHTCPSKKANEIYELTALFNDKLQVLLSYFSTHEQKLNLEDKREDKEAIKVLSVKTS</sequence>
<reference evidence="2 3" key="1">
    <citation type="submission" date="2020-08" db="EMBL/GenBank/DDBJ databases">
        <title>Genomic Encyclopedia of Type Strains, Phase IV (KMG-IV): sequencing the most valuable type-strain genomes for metagenomic binning, comparative biology and taxonomic classification.</title>
        <authorList>
            <person name="Goeker M."/>
        </authorList>
    </citation>
    <scope>NUCLEOTIDE SEQUENCE [LARGE SCALE GENOMIC DNA]</scope>
    <source>
        <strain evidence="2 3">DSM 26287</strain>
    </source>
</reference>
<keyword evidence="1" id="KW-0732">Signal</keyword>
<evidence type="ECO:0000313" key="3">
    <source>
        <dbReference type="Proteomes" id="UP000537141"/>
    </source>
</evidence>
<dbReference type="RefSeq" id="WP_184424351.1">
    <property type="nucleotide sequence ID" value="NZ_AP027362.1"/>
</dbReference>
<dbReference type="Proteomes" id="UP000537141">
    <property type="component" value="Unassembled WGS sequence"/>
</dbReference>
<dbReference type="EMBL" id="JACHHU010000016">
    <property type="protein sequence ID" value="MBB6543565.1"/>
    <property type="molecule type" value="Genomic_DNA"/>
</dbReference>
<evidence type="ECO:0000313" key="2">
    <source>
        <dbReference type="EMBL" id="MBB6543565.1"/>
    </source>
</evidence>
<accession>A0A7X0NHI4</accession>
<feature type="chain" id="PRO_5030624929" evidence="1">
    <location>
        <begin position="27"/>
        <end position="135"/>
    </location>
</feature>